<evidence type="ECO:0000256" key="2">
    <source>
        <dbReference type="SAM" id="MobiDB-lite"/>
    </source>
</evidence>
<name>A0A2B4SPM9_STYPI</name>
<feature type="compositionally biased region" description="Acidic residues" evidence="2">
    <location>
        <begin position="116"/>
        <end position="129"/>
    </location>
</feature>
<feature type="region of interest" description="Disordered" evidence="2">
    <location>
        <begin position="83"/>
        <end position="134"/>
    </location>
</feature>
<evidence type="ECO:0000313" key="3">
    <source>
        <dbReference type="EMBL" id="PFX32624.1"/>
    </source>
</evidence>
<feature type="coiled-coil region" evidence="1">
    <location>
        <begin position="279"/>
        <end position="308"/>
    </location>
</feature>
<keyword evidence="4" id="KW-1185">Reference proteome</keyword>
<proteinExistence type="predicted"/>
<feature type="compositionally biased region" description="Acidic residues" evidence="2">
    <location>
        <begin position="96"/>
        <end position="108"/>
    </location>
</feature>
<dbReference type="EMBL" id="LSMT01000021">
    <property type="protein sequence ID" value="PFX32624.1"/>
    <property type="molecule type" value="Genomic_DNA"/>
</dbReference>
<evidence type="ECO:0000313" key="4">
    <source>
        <dbReference type="Proteomes" id="UP000225706"/>
    </source>
</evidence>
<comment type="caution">
    <text evidence="3">The sequence shown here is derived from an EMBL/GenBank/DDBJ whole genome shotgun (WGS) entry which is preliminary data.</text>
</comment>
<accession>A0A2B4SPM9</accession>
<gene>
    <name evidence="3" type="ORF">AWC38_SpisGene2610</name>
</gene>
<protein>
    <submittedName>
        <fullName evidence="3">Uncharacterized protein</fullName>
    </submittedName>
</protein>
<organism evidence="3 4">
    <name type="scientific">Stylophora pistillata</name>
    <name type="common">Smooth cauliflower coral</name>
    <dbReference type="NCBI Taxonomy" id="50429"/>
    <lineage>
        <taxon>Eukaryota</taxon>
        <taxon>Metazoa</taxon>
        <taxon>Cnidaria</taxon>
        <taxon>Anthozoa</taxon>
        <taxon>Hexacorallia</taxon>
        <taxon>Scleractinia</taxon>
        <taxon>Astrocoeniina</taxon>
        <taxon>Pocilloporidae</taxon>
        <taxon>Stylophora</taxon>
    </lineage>
</organism>
<keyword evidence="1" id="KW-0175">Coiled coil</keyword>
<dbReference type="OrthoDB" id="5987625at2759"/>
<dbReference type="Proteomes" id="UP000225706">
    <property type="component" value="Unassembled WGS sequence"/>
</dbReference>
<reference evidence="4" key="1">
    <citation type="journal article" date="2017" name="bioRxiv">
        <title>Comparative analysis of the genomes of Stylophora pistillata and Acropora digitifera provides evidence for extensive differences between species of corals.</title>
        <authorList>
            <person name="Voolstra C.R."/>
            <person name="Li Y."/>
            <person name="Liew Y.J."/>
            <person name="Baumgarten S."/>
            <person name="Zoccola D."/>
            <person name="Flot J.-F."/>
            <person name="Tambutte S."/>
            <person name="Allemand D."/>
            <person name="Aranda M."/>
        </authorList>
    </citation>
    <scope>NUCLEOTIDE SEQUENCE [LARGE SCALE GENOMIC DNA]</scope>
</reference>
<dbReference type="AlphaFoldDB" id="A0A2B4SPM9"/>
<evidence type="ECO:0000256" key="1">
    <source>
        <dbReference type="SAM" id="Coils"/>
    </source>
</evidence>
<sequence>MLKGAVQEKVRGISDFTYVVEDASVLQNALDSLENVKKAMDAACVKQEGLPVRQSPRKRKLNVKSVDYQKLFHSKLPLRKRFKRSKSKKAPKELGNSEEENMVEEPYQDEPLASDSDQDLEDGDEETDVDGLRPSTLEARFEGQINVNEWCKCQHCHGEALEDAMEFRCCHEVINAIGKLVFDGSIENIKCITQHEDFSALINPTVLMQVGPLLRYRRQTGSTQNERSVETDRKKAEETRFQALERIGETNRRANEDCERKAKRQRRSGADVAEFLREKSEKELKIRKEELALKAKEVENEKEKQAQMFKTQETMITNVAKQQDQMQTLHMAFLQQQQQQTQAVMVLLERLAKK</sequence>